<feature type="domain" description="Shikimate dehydrogenase substrate binding N-terminal" evidence="10">
    <location>
        <begin position="6"/>
        <end position="88"/>
    </location>
</feature>
<dbReference type="Pfam" id="PF08501">
    <property type="entry name" value="Shikimate_dh_N"/>
    <property type="match status" value="1"/>
</dbReference>
<keyword evidence="6 8" id="KW-0057">Aromatic amino acid biosynthesis</keyword>
<dbReference type="InterPro" id="IPR041121">
    <property type="entry name" value="SDH_C"/>
</dbReference>
<evidence type="ECO:0000313" key="12">
    <source>
        <dbReference type="EMBL" id="HIV09846.1"/>
    </source>
</evidence>
<evidence type="ECO:0000259" key="10">
    <source>
        <dbReference type="Pfam" id="PF08501"/>
    </source>
</evidence>
<dbReference type="SUPFAM" id="SSF53223">
    <property type="entry name" value="Aminoacid dehydrogenase-like, N-terminal domain"/>
    <property type="match status" value="1"/>
</dbReference>
<dbReference type="CDD" id="cd01065">
    <property type="entry name" value="NAD_bind_Shikimate_DH"/>
    <property type="match status" value="1"/>
</dbReference>
<comment type="function">
    <text evidence="8">Involved in the biosynthesis of the chorismate, which leads to the biosynthesis of aromatic amino acids. Catalyzes the reversible NADPH linked reduction of 3-dehydroshikimate (DHSA) to yield shikimate (SA).</text>
</comment>
<dbReference type="GO" id="GO:0009073">
    <property type="term" value="P:aromatic amino acid family biosynthetic process"/>
    <property type="evidence" value="ECO:0007669"/>
    <property type="project" value="UniProtKB-KW"/>
</dbReference>
<dbReference type="InterPro" id="IPR011342">
    <property type="entry name" value="Shikimate_DH"/>
</dbReference>
<comment type="similarity">
    <text evidence="8">Belongs to the shikimate dehydrogenase family.</text>
</comment>
<evidence type="ECO:0000256" key="6">
    <source>
        <dbReference type="ARBA" id="ARBA00023141"/>
    </source>
</evidence>
<evidence type="ECO:0000259" key="11">
    <source>
        <dbReference type="Pfam" id="PF18317"/>
    </source>
</evidence>
<organism evidence="12 13">
    <name type="scientific">Candidatus Spyradenecus faecavium</name>
    <dbReference type="NCBI Taxonomy" id="2840947"/>
    <lineage>
        <taxon>Bacteria</taxon>
        <taxon>Pseudomonadati</taxon>
        <taxon>Lentisphaerota</taxon>
        <taxon>Lentisphaeria</taxon>
        <taxon>Lentisphaerales</taxon>
        <taxon>Lentisphaeraceae</taxon>
        <taxon>Lentisphaeraceae incertae sedis</taxon>
        <taxon>Candidatus Spyradenecus</taxon>
    </lineage>
</organism>
<dbReference type="GO" id="GO:0070403">
    <property type="term" value="F:NAD+ binding"/>
    <property type="evidence" value="ECO:0007669"/>
    <property type="project" value="InterPro"/>
</dbReference>
<comment type="pathway">
    <text evidence="1 8">Metabolic intermediate biosynthesis; chorismate biosynthesis; chorismate from D-erythrose 4-phosphate and phosphoenolpyruvate: step 4/7.</text>
</comment>
<dbReference type="GO" id="GO:0009423">
    <property type="term" value="P:chorismate biosynthetic process"/>
    <property type="evidence" value="ECO:0007669"/>
    <property type="project" value="UniProtKB-UniRule"/>
</dbReference>
<comment type="catalytic activity">
    <reaction evidence="7 8">
        <text>shikimate + NADP(+) = 3-dehydroshikimate + NADPH + H(+)</text>
        <dbReference type="Rhea" id="RHEA:17737"/>
        <dbReference type="ChEBI" id="CHEBI:15378"/>
        <dbReference type="ChEBI" id="CHEBI:16630"/>
        <dbReference type="ChEBI" id="CHEBI:36208"/>
        <dbReference type="ChEBI" id="CHEBI:57783"/>
        <dbReference type="ChEBI" id="CHEBI:58349"/>
        <dbReference type="EC" id="1.1.1.25"/>
    </reaction>
</comment>
<comment type="subunit">
    <text evidence="8">Homodimer.</text>
</comment>
<feature type="binding site" evidence="8">
    <location>
        <position position="246"/>
    </location>
    <ligand>
        <name>shikimate</name>
        <dbReference type="ChEBI" id="CHEBI:36208"/>
    </ligand>
</feature>
<dbReference type="HAMAP" id="MF_00222">
    <property type="entry name" value="Shikimate_DH_AroE"/>
    <property type="match status" value="1"/>
</dbReference>
<evidence type="ECO:0000256" key="7">
    <source>
        <dbReference type="ARBA" id="ARBA00049442"/>
    </source>
</evidence>
<sequence>MRRFAVLGHPINHSFSPVMHMASFRSIGFDGEYTRLDVPPEMLGDALRALSAEGFSGVNLTIPHKQLALPMMDALTPEAQRLGAVNTVRFEEGGKLSGHNTDGPGFLAAAKATLGLDPAGRRVAVVGCGGAGRAVAITLAHAGAQVGLIDIDRDRAEALADEIRASGRDAAVIGRERIREADLIAQCSPSGLAIFPEPAVRAEEMRPGQALYDIVIPPGDPVTPTMKEARTLGIPCANGVRMLVEQGALSFTYWTGLEADRAAMLRAVEEGLARHE</sequence>
<reference evidence="12" key="1">
    <citation type="submission" date="2020-10" db="EMBL/GenBank/DDBJ databases">
        <authorList>
            <person name="Gilroy R."/>
        </authorList>
    </citation>
    <scope>NUCLEOTIDE SEQUENCE</scope>
    <source>
        <strain evidence="12">35461</strain>
    </source>
</reference>
<feature type="binding site" evidence="8">
    <location>
        <begin position="14"/>
        <end position="16"/>
    </location>
    <ligand>
        <name>shikimate</name>
        <dbReference type="ChEBI" id="CHEBI:36208"/>
    </ligand>
</feature>
<dbReference type="NCBIfam" id="TIGR00507">
    <property type="entry name" value="aroE"/>
    <property type="match status" value="1"/>
</dbReference>
<dbReference type="GO" id="GO:0008652">
    <property type="term" value="P:amino acid biosynthetic process"/>
    <property type="evidence" value="ECO:0007669"/>
    <property type="project" value="UniProtKB-KW"/>
</dbReference>
<dbReference type="Gene3D" id="3.40.50.10860">
    <property type="entry name" value="Leucine Dehydrogenase, chain A, domain 1"/>
    <property type="match status" value="1"/>
</dbReference>
<proteinExistence type="inferred from homology"/>
<dbReference type="Gene3D" id="3.40.50.720">
    <property type="entry name" value="NAD(P)-binding Rossmann-like Domain"/>
    <property type="match status" value="1"/>
</dbReference>
<dbReference type="GO" id="GO:0004764">
    <property type="term" value="F:shikimate 3-dehydrogenase (NADP+) activity"/>
    <property type="evidence" value="ECO:0007669"/>
    <property type="project" value="UniProtKB-UniRule"/>
</dbReference>
<dbReference type="EC" id="1.1.1.25" evidence="2 8"/>
<comment type="caution">
    <text evidence="8">Lacks conserved residue(s) required for the propagation of feature annotation.</text>
</comment>
<evidence type="ECO:0000256" key="1">
    <source>
        <dbReference type="ARBA" id="ARBA00004871"/>
    </source>
</evidence>
<dbReference type="EMBL" id="DVOR01000226">
    <property type="protein sequence ID" value="HIV09846.1"/>
    <property type="molecule type" value="Genomic_DNA"/>
</dbReference>
<dbReference type="InterPro" id="IPR006176">
    <property type="entry name" value="3-OHacyl-CoA_DH_NAD-bd"/>
</dbReference>
<feature type="binding site" evidence="8">
    <location>
        <position position="61"/>
    </location>
    <ligand>
        <name>shikimate</name>
        <dbReference type="ChEBI" id="CHEBI:36208"/>
    </ligand>
</feature>
<evidence type="ECO:0000313" key="13">
    <source>
        <dbReference type="Proteomes" id="UP000886845"/>
    </source>
</evidence>
<feature type="active site" description="Proton acceptor" evidence="8">
    <location>
        <position position="65"/>
    </location>
</feature>
<dbReference type="InterPro" id="IPR036291">
    <property type="entry name" value="NAD(P)-bd_dom_sf"/>
</dbReference>
<feature type="binding site" evidence="8">
    <location>
        <position position="102"/>
    </location>
    <ligand>
        <name>shikimate</name>
        <dbReference type="ChEBI" id="CHEBI:36208"/>
    </ligand>
</feature>
<feature type="binding site" evidence="8">
    <location>
        <position position="239"/>
    </location>
    <ligand>
        <name>NADP(+)</name>
        <dbReference type="ChEBI" id="CHEBI:58349"/>
    </ligand>
</feature>
<feature type="binding site" evidence="8">
    <location>
        <position position="214"/>
    </location>
    <ligand>
        <name>NADP(+)</name>
        <dbReference type="ChEBI" id="CHEBI:58349"/>
    </ligand>
</feature>
<name>A0A9D1NPG8_9BACT</name>
<evidence type="ECO:0000256" key="8">
    <source>
        <dbReference type="HAMAP-Rule" id="MF_00222"/>
    </source>
</evidence>
<feature type="binding site" evidence="8">
    <location>
        <position position="86"/>
    </location>
    <ligand>
        <name>shikimate</name>
        <dbReference type="ChEBI" id="CHEBI:36208"/>
    </ligand>
</feature>
<feature type="domain" description="SDH C-terminal" evidence="11">
    <location>
        <begin position="239"/>
        <end position="269"/>
    </location>
</feature>
<evidence type="ECO:0000256" key="4">
    <source>
        <dbReference type="ARBA" id="ARBA00022857"/>
    </source>
</evidence>
<reference evidence="12" key="2">
    <citation type="journal article" date="2021" name="PeerJ">
        <title>Extensive microbial diversity within the chicken gut microbiome revealed by metagenomics and culture.</title>
        <authorList>
            <person name="Gilroy R."/>
            <person name="Ravi A."/>
            <person name="Getino M."/>
            <person name="Pursley I."/>
            <person name="Horton D.L."/>
            <person name="Alikhan N.F."/>
            <person name="Baker D."/>
            <person name="Gharbi K."/>
            <person name="Hall N."/>
            <person name="Watson M."/>
            <person name="Adriaenssens E.M."/>
            <person name="Foster-Nyarko E."/>
            <person name="Jarju S."/>
            <person name="Secka A."/>
            <person name="Antonio M."/>
            <person name="Oren A."/>
            <person name="Chaudhuri R.R."/>
            <person name="La Ragione R."/>
            <person name="Hildebrand F."/>
            <person name="Pallen M.J."/>
        </authorList>
    </citation>
    <scope>NUCLEOTIDE SEQUENCE</scope>
    <source>
        <strain evidence="12">35461</strain>
    </source>
</reference>
<protein>
    <recommendedName>
        <fullName evidence="2 8">Shikimate dehydrogenase (NADP(+))</fullName>
        <shortName evidence="8">SDH</shortName>
        <ecNumber evidence="2 8">1.1.1.25</ecNumber>
    </recommendedName>
</protein>
<dbReference type="Proteomes" id="UP000886845">
    <property type="component" value="Unassembled WGS sequence"/>
</dbReference>
<evidence type="ECO:0000259" key="9">
    <source>
        <dbReference type="Pfam" id="PF02737"/>
    </source>
</evidence>
<dbReference type="InterPro" id="IPR046346">
    <property type="entry name" value="Aminoacid_DH-like_N_sf"/>
</dbReference>
<dbReference type="InterPro" id="IPR013708">
    <property type="entry name" value="Shikimate_DH-bd_N"/>
</dbReference>
<accession>A0A9D1NPG8</accession>
<evidence type="ECO:0000256" key="5">
    <source>
        <dbReference type="ARBA" id="ARBA00023002"/>
    </source>
</evidence>
<dbReference type="Pfam" id="PF18317">
    <property type="entry name" value="SDH_C"/>
    <property type="match status" value="1"/>
</dbReference>
<evidence type="ECO:0000256" key="2">
    <source>
        <dbReference type="ARBA" id="ARBA00012962"/>
    </source>
</evidence>
<dbReference type="GO" id="GO:0019632">
    <property type="term" value="P:shikimate metabolic process"/>
    <property type="evidence" value="ECO:0007669"/>
    <property type="project" value="InterPro"/>
</dbReference>
<evidence type="ECO:0000256" key="3">
    <source>
        <dbReference type="ARBA" id="ARBA00022605"/>
    </source>
</evidence>
<dbReference type="AlphaFoldDB" id="A0A9D1NPG8"/>
<dbReference type="SUPFAM" id="SSF51735">
    <property type="entry name" value="NAD(P)-binding Rossmann-fold domains"/>
    <property type="match status" value="1"/>
</dbReference>
<dbReference type="GO" id="GO:0005829">
    <property type="term" value="C:cytosol"/>
    <property type="evidence" value="ECO:0007669"/>
    <property type="project" value="TreeGrafter"/>
</dbReference>
<comment type="caution">
    <text evidence="12">The sequence shown here is derived from an EMBL/GenBank/DDBJ whole genome shotgun (WGS) entry which is preliminary data.</text>
</comment>
<keyword evidence="5 8" id="KW-0560">Oxidoreductase</keyword>
<dbReference type="GO" id="GO:0050661">
    <property type="term" value="F:NADP binding"/>
    <property type="evidence" value="ECO:0007669"/>
    <property type="project" value="InterPro"/>
</dbReference>
<dbReference type="GO" id="GO:0006631">
    <property type="term" value="P:fatty acid metabolic process"/>
    <property type="evidence" value="ECO:0007669"/>
    <property type="project" value="InterPro"/>
</dbReference>
<dbReference type="PANTHER" id="PTHR21089:SF1">
    <property type="entry name" value="BIFUNCTIONAL 3-DEHYDROQUINATE DEHYDRATASE_SHIKIMATE DEHYDROGENASE, CHLOROPLASTIC"/>
    <property type="match status" value="1"/>
</dbReference>
<keyword evidence="3 8" id="KW-0028">Amino-acid biosynthesis</keyword>
<gene>
    <name evidence="8 12" type="primary">aroE</name>
    <name evidence="12" type="ORF">IAC79_07020</name>
</gene>
<dbReference type="Pfam" id="PF02737">
    <property type="entry name" value="3HCDH_N"/>
    <property type="match status" value="1"/>
</dbReference>
<feature type="domain" description="3-hydroxyacyl-CoA dehydrogenase NAD binding" evidence="9">
    <location>
        <begin position="123"/>
        <end position="169"/>
    </location>
</feature>
<dbReference type="InterPro" id="IPR022893">
    <property type="entry name" value="Shikimate_DH_fam"/>
</dbReference>
<keyword evidence="4 8" id="KW-0521">NADP</keyword>
<dbReference type="PANTHER" id="PTHR21089">
    <property type="entry name" value="SHIKIMATE DEHYDROGENASE"/>
    <property type="match status" value="1"/>
</dbReference>